<sequence length="49" mass="5635">AVRDVAKVVTEVLREVEAQEPRFISSLNELNGRFEGYTVVSHTEFEVRK</sequence>
<dbReference type="AlphaFoldDB" id="A0A820I2L6"/>
<reference evidence="1" key="1">
    <citation type="submission" date="2021-02" db="EMBL/GenBank/DDBJ databases">
        <authorList>
            <person name="Nowell W R."/>
        </authorList>
    </citation>
    <scope>NUCLEOTIDE SEQUENCE</scope>
</reference>
<feature type="non-terminal residue" evidence="1">
    <location>
        <position position="1"/>
    </location>
</feature>
<name>A0A820I2L6_9BILA</name>
<accession>A0A820I2L6</accession>
<protein>
    <submittedName>
        <fullName evidence="1">Uncharacterized protein</fullName>
    </submittedName>
</protein>
<dbReference type="Proteomes" id="UP000663874">
    <property type="component" value="Unassembled WGS sequence"/>
</dbReference>
<gene>
    <name evidence="1" type="ORF">FNK824_LOCUS40696</name>
</gene>
<comment type="caution">
    <text evidence="1">The sequence shown here is derived from an EMBL/GenBank/DDBJ whole genome shotgun (WGS) entry which is preliminary data.</text>
</comment>
<evidence type="ECO:0000313" key="2">
    <source>
        <dbReference type="Proteomes" id="UP000663874"/>
    </source>
</evidence>
<evidence type="ECO:0000313" key="1">
    <source>
        <dbReference type="EMBL" id="CAF4302582.1"/>
    </source>
</evidence>
<dbReference type="EMBL" id="CAJOBE010034027">
    <property type="protein sequence ID" value="CAF4302582.1"/>
    <property type="molecule type" value="Genomic_DNA"/>
</dbReference>
<organism evidence="1 2">
    <name type="scientific">Rotaria sordida</name>
    <dbReference type="NCBI Taxonomy" id="392033"/>
    <lineage>
        <taxon>Eukaryota</taxon>
        <taxon>Metazoa</taxon>
        <taxon>Spiralia</taxon>
        <taxon>Gnathifera</taxon>
        <taxon>Rotifera</taxon>
        <taxon>Eurotatoria</taxon>
        <taxon>Bdelloidea</taxon>
        <taxon>Philodinida</taxon>
        <taxon>Philodinidae</taxon>
        <taxon>Rotaria</taxon>
    </lineage>
</organism>
<proteinExistence type="predicted"/>